<accession>A0ABR2U0T7</accession>
<reference evidence="3 4" key="1">
    <citation type="journal article" date="2024" name="G3 (Bethesda)">
        <title>Genome assembly of Hibiscus sabdariffa L. provides insights into metabolisms of medicinal natural products.</title>
        <authorList>
            <person name="Kim T."/>
        </authorList>
    </citation>
    <scope>NUCLEOTIDE SEQUENCE [LARGE SCALE GENOMIC DNA]</scope>
    <source>
        <strain evidence="3">TK-2024</strain>
        <tissue evidence="3">Old leaves</tissue>
    </source>
</reference>
<comment type="caution">
    <text evidence="3">The sequence shown here is derived from an EMBL/GenBank/DDBJ whole genome shotgun (WGS) entry which is preliminary data.</text>
</comment>
<keyword evidence="4" id="KW-1185">Reference proteome</keyword>
<dbReference type="InterPro" id="IPR046960">
    <property type="entry name" value="PPR_At4g14850-like_plant"/>
</dbReference>
<dbReference type="Pfam" id="PF01535">
    <property type="entry name" value="PPR"/>
    <property type="match status" value="1"/>
</dbReference>
<dbReference type="PANTHER" id="PTHR47926:SF407">
    <property type="entry name" value="(WILD MALAYSIAN BANANA) HYPOTHETICAL PROTEIN"/>
    <property type="match status" value="1"/>
</dbReference>
<keyword evidence="1" id="KW-0677">Repeat</keyword>
<dbReference type="InterPro" id="IPR011990">
    <property type="entry name" value="TPR-like_helical_dom_sf"/>
</dbReference>
<dbReference type="PANTHER" id="PTHR47926">
    <property type="entry name" value="PENTATRICOPEPTIDE REPEAT-CONTAINING PROTEIN"/>
    <property type="match status" value="1"/>
</dbReference>
<protein>
    <recommendedName>
        <fullName evidence="5">Pentatricopeptide repeat-containing protein</fullName>
    </recommendedName>
</protein>
<gene>
    <name evidence="3" type="ORF">V6N11_071677</name>
</gene>
<dbReference type="InterPro" id="IPR002885">
    <property type="entry name" value="PPR_rpt"/>
</dbReference>
<dbReference type="Proteomes" id="UP001396334">
    <property type="component" value="Unassembled WGS sequence"/>
</dbReference>
<evidence type="ECO:0008006" key="5">
    <source>
        <dbReference type="Google" id="ProtNLM"/>
    </source>
</evidence>
<evidence type="ECO:0000313" key="3">
    <source>
        <dbReference type="EMBL" id="KAK9043332.1"/>
    </source>
</evidence>
<evidence type="ECO:0000256" key="1">
    <source>
        <dbReference type="ARBA" id="ARBA00022737"/>
    </source>
</evidence>
<dbReference type="PROSITE" id="PS51375">
    <property type="entry name" value="PPR"/>
    <property type="match status" value="1"/>
</dbReference>
<evidence type="ECO:0000256" key="2">
    <source>
        <dbReference type="PROSITE-ProRule" id="PRU00708"/>
    </source>
</evidence>
<dbReference type="EMBL" id="JBBPBN010000003">
    <property type="protein sequence ID" value="KAK9043332.1"/>
    <property type="molecule type" value="Genomic_DNA"/>
</dbReference>
<dbReference type="NCBIfam" id="TIGR00756">
    <property type="entry name" value="PPR"/>
    <property type="match status" value="1"/>
</dbReference>
<feature type="repeat" description="PPR" evidence="2">
    <location>
        <begin position="9"/>
        <end position="43"/>
    </location>
</feature>
<organism evidence="3 4">
    <name type="scientific">Hibiscus sabdariffa</name>
    <name type="common">roselle</name>
    <dbReference type="NCBI Taxonomy" id="183260"/>
    <lineage>
        <taxon>Eukaryota</taxon>
        <taxon>Viridiplantae</taxon>
        <taxon>Streptophyta</taxon>
        <taxon>Embryophyta</taxon>
        <taxon>Tracheophyta</taxon>
        <taxon>Spermatophyta</taxon>
        <taxon>Magnoliopsida</taxon>
        <taxon>eudicotyledons</taxon>
        <taxon>Gunneridae</taxon>
        <taxon>Pentapetalae</taxon>
        <taxon>rosids</taxon>
        <taxon>malvids</taxon>
        <taxon>Malvales</taxon>
        <taxon>Malvaceae</taxon>
        <taxon>Malvoideae</taxon>
        <taxon>Hibiscus</taxon>
    </lineage>
</organism>
<name>A0ABR2U0T7_9ROSI</name>
<dbReference type="Gene3D" id="1.25.40.10">
    <property type="entry name" value="Tetratricopeptide repeat domain"/>
    <property type="match status" value="1"/>
</dbReference>
<sequence length="113" mass="12903">MCSEMAEKNVVSWNVMLNGYVKVGDVELTQELFEEIPMKENNAVAWINPNITLELFHEVLASGRQPDQINAKCFLCIAWLGMMNEGRWVHECVHNICISFNENLGPAIIDMYV</sequence>
<proteinExistence type="predicted"/>
<evidence type="ECO:0000313" key="4">
    <source>
        <dbReference type="Proteomes" id="UP001396334"/>
    </source>
</evidence>